<evidence type="ECO:0000313" key="3">
    <source>
        <dbReference type="Proteomes" id="UP000639643"/>
    </source>
</evidence>
<dbReference type="OrthoDB" id="3799394at2759"/>
<feature type="chain" id="PRO_5034078179" evidence="1">
    <location>
        <begin position="19"/>
        <end position="141"/>
    </location>
</feature>
<dbReference type="AlphaFoldDB" id="A0A8H6KAY9"/>
<feature type="signal peptide" evidence="1">
    <location>
        <begin position="1"/>
        <end position="18"/>
    </location>
</feature>
<reference evidence="2" key="1">
    <citation type="journal article" date="2020" name="Phytopathology">
        <title>Genome Sequence Resources of Colletotrichum truncatum, C. plurivorum, C. musicola, and C. sojae: Four Species Pathogenic to Soybean (Glycine max).</title>
        <authorList>
            <person name="Rogerio F."/>
            <person name="Boufleur T.R."/>
            <person name="Ciampi-Guillardi M."/>
            <person name="Sukno S.A."/>
            <person name="Thon M.R."/>
            <person name="Massola Junior N.S."/>
            <person name="Baroncelli R."/>
        </authorList>
    </citation>
    <scope>NUCLEOTIDE SEQUENCE</scope>
    <source>
        <strain evidence="2">LFN0074</strain>
    </source>
</reference>
<dbReference type="Proteomes" id="UP000639643">
    <property type="component" value="Unassembled WGS sequence"/>
</dbReference>
<dbReference type="EMBL" id="WIGM01000351">
    <property type="protein sequence ID" value="KAF6827998.1"/>
    <property type="molecule type" value="Genomic_DNA"/>
</dbReference>
<organism evidence="2 3">
    <name type="scientific">Colletotrichum musicola</name>
    <dbReference type="NCBI Taxonomy" id="2175873"/>
    <lineage>
        <taxon>Eukaryota</taxon>
        <taxon>Fungi</taxon>
        <taxon>Dikarya</taxon>
        <taxon>Ascomycota</taxon>
        <taxon>Pezizomycotina</taxon>
        <taxon>Sordariomycetes</taxon>
        <taxon>Hypocreomycetidae</taxon>
        <taxon>Glomerellales</taxon>
        <taxon>Glomerellaceae</taxon>
        <taxon>Colletotrichum</taxon>
        <taxon>Colletotrichum orchidearum species complex</taxon>
    </lineage>
</organism>
<keyword evidence="1" id="KW-0732">Signal</keyword>
<name>A0A8H6KAY9_9PEZI</name>
<sequence>MHVSKILIAVGLSALASATTAPAPTTLVSLIQPAPPSATTKVPVPVTKTIHLRPSKTTSYPDCGGFRPTPAPPCPEGNICIDDPWRDGCGMACDIPGICVKPIQCGGFAGIACPQGMWCIDDPRDDCDPLNGGADCFGLCV</sequence>
<evidence type="ECO:0000313" key="2">
    <source>
        <dbReference type="EMBL" id="KAF6827998.1"/>
    </source>
</evidence>
<evidence type="ECO:0000256" key="1">
    <source>
        <dbReference type="SAM" id="SignalP"/>
    </source>
</evidence>
<keyword evidence="3" id="KW-1185">Reference proteome</keyword>
<gene>
    <name evidence="2" type="ORF">CMUS01_08759</name>
</gene>
<accession>A0A8H6KAY9</accession>
<proteinExistence type="predicted"/>
<comment type="caution">
    <text evidence="2">The sequence shown here is derived from an EMBL/GenBank/DDBJ whole genome shotgun (WGS) entry which is preliminary data.</text>
</comment>
<protein>
    <submittedName>
        <fullName evidence="2">Proteinase inhibitor kazal</fullName>
    </submittedName>
</protein>